<organism evidence="2 3">
    <name type="scientific">Symbiodinium pilosum</name>
    <name type="common">Dinoflagellate</name>
    <dbReference type="NCBI Taxonomy" id="2952"/>
    <lineage>
        <taxon>Eukaryota</taxon>
        <taxon>Sar</taxon>
        <taxon>Alveolata</taxon>
        <taxon>Dinophyceae</taxon>
        <taxon>Suessiales</taxon>
        <taxon>Symbiodiniaceae</taxon>
        <taxon>Symbiodinium</taxon>
    </lineage>
</organism>
<evidence type="ECO:0000313" key="2">
    <source>
        <dbReference type="EMBL" id="CAE7197997.1"/>
    </source>
</evidence>
<evidence type="ECO:0000256" key="1">
    <source>
        <dbReference type="SAM" id="MobiDB-lite"/>
    </source>
</evidence>
<dbReference type="EMBL" id="CAJNIZ010001723">
    <property type="protein sequence ID" value="CAE7197997.1"/>
    <property type="molecule type" value="Genomic_DNA"/>
</dbReference>
<reference evidence="2" key="1">
    <citation type="submission" date="2021-02" db="EMBL/GenBank/DDBJ databases">
        <authorList>
            <person name="Dougan E. K."/>
            <person name="Rhodes N."/>
            <person name="Thang M."/>
            <person name="Chan C."/>
        </authorList>
    </citation>
    <scope>NUCLEOTIDE SEQUENCE</scope>
</reference>
<feature type="region of interest" description="Disordered" evidence="1">
    <location>
        <begin position="98"/>
        <end position="119"/>
    </location>
</feature>
<evidence type="ECO:0000313" key="3">
    <source>
        <dbReference type="Proteomes" id="UP000649617"/>
    </source>
</evidence>
<proteinExistence type="predicted"/>
<name>A0A812J383_SYMPI</name>
<dbReference type="Proteomes" id="UP000649617">
    <property type="component" value="Unassembled WGS sequence"/>
</dbReference>
<dbReference type="OrthoDB" id="462646at2759"/>
<gene>
    <name evidence="2" type="primary">RYR1</name>
    <name evidence="2" type="ORF">SPIL2461_LOCUS1705</name>
</gene>
<comment type="caution">
    <text evidence="2">The sequence shown here is derived from an EMBL/GenBank/DDBJ whole genome shotgun (WGS) entry which is preliminary data.</text>
</comment>
<keyword evidence="3" id="KW-1185">Reference proteome</keyword>
<dbReference type="AlphaFoldDB" id="A0A812J383"/>
<protein>
    <submittedName>
        <fullName evidence="2">RYR1 protein</fullName>
    </submittedName>
</protein>
<sequence length="119" mass="13924">MAKRVIHELMPKFTEKVIDLVEDRCFKFEKQSKGLDERLLQATREHEHDFIIAMLRRAVSFVMLDVFLEKLEVENAELLYVQYPSMVEVYESIQDDSVDHDELDDVPRTGHGKLGMLGQ</sequence>
<accession>A0A812J383</accession>